<dbReference type="GO" id="GO:0016491">
    <property type="term" value="F:oxidoreductase activity"/>
    <property type="evidence" value="ECO:0007669"/>
    <property type="project" value="TreeGrafter"/>
</dbReference>
<keyword evidence="4" id="KW-0256">Endoplasmic reticulum</keyword>
<accession>A0A9X6NCJ8</accession>
<keyword evidence="10" id="KW-1185">Reference proteome</keyword>
<name>A0A9X6NCJ8_HYPEX</name>
<evidence type="ECO:0000256" key="3">
    <source>
        <dbReference type="ARBA" id="ARBA00022729"/>
    </source>
</evidence>
<reference evidence="10" key="1">
    <citation type="submission" date="2017-01" db="EMBL/GenBank/DDBJ databases">
        <title>Comparative genomics of anhydrobiosis in the tardigrade Hypsibius dujardini.</title>
        <authorList>
            <person name="Yoshida Y."/>
            <person name="Koutsovoulos G."/>
            <person name="Laetsch D."/>
            <person name="Stevens L."/>
            <person name="Kumar S."/>
            <person name="Horikawa D."/>
            <person name="Ishino K."/>
            <person name="Komine S."/>
            <person name="Tomita M."/>
            <person name="Blaxter M."/>
            <person name="Arakawa K."/>
        </authorList>
    </citation>
    <scope>NUCLEOTIDE SEQUENCE [LARGE SCALE GENOMIC DNA]</scope>
    <source>
        <strain evidence="10">Z151</strain>
    </source>
</reference>
<proteinExistence type="inferred from homology"/>
<comment type="subcellular location">
    <subcellularLocation>
        <location evidence="1">Endoplasmic reticulum lumen</location>
    </subcellularLocation>
</comment>
<organism evidence="9 10">
    <name type="scientific">Hypsibius exemplaris</name>
    <name type="common">Freshwater tardigrade</name>
    <dbReference type="NCBI Taxonomy" id="2072580"/>
    <lineage>
        <taxon>Eukaryota</taxon>
        <taxon>Metazoa</taxon>
        <taxon>Ecdysozoa</taxon>
        <taxon>Tardigrada</taxon>
        <taxon>Eutardigrada</taxon>
        <taxon>Parachela</taxon>
        <taxon>Hypsibioidea</taxon>
        <taxon>Hypsibiidae</taxon>
        <taxon>Hypsibius</taxon>
    </lineage>
</organism>
<evidence type="ECO:0000256" key="5">
    <source>
        <dbReference type="ARBA" id="ARBA00022933"/>
    </source>
</evidence>
<feature type="signal peptide" evidence="7">
    <location>
        <begin position="1"/>
        <end position="26"/>
    </location>
</feature>
<evidence type="ECO:0000313" key="9">
    <source>
        <dbReference type="EMBL" id="OWA50713.1"/>
    </source>
</evidence>
<gene>
    <name evidence="9" type="ORF">BV898_15222</name>
</gene>
<evidence type="ECO:0000256" key="6">
    <source>
        <dbReference type="ARBA" id="ARBA00040775"/>
    </source>
</evidence>
<dbReference type="OrthoDB" id="1910009at2759"/>
<evidence type="ECO:0000256" key="4">
    <source>
        <dbReference type="ARBA" id="ARBA00022824"/>
    </source>
</evidence>
<evidence type="ECO:0000313" key="10">
    <source>
        <dbReference type="Proteomes" id="UP000192578"/>
    </source>
</evidence>
<dbReference type="InterPro" id="IPR039992">
    <property type="entry name" value="Sep15_SelM"/>
</dbReference>
<evidence type="ECO:0000256" key="1">
    <source>
        <dbReference type="ARBA" id="ARBA00004319"/>
    </source>
</evidence>
<dbReference type="EMBL" id="MTYJ01000200">
    <property type="protein sequence ID" value="OWA50713.1"/>
    <property type="molecule type" value="Genomic_DNA"/>
</dbReference>
<sequence length="160" mass="17540">MPAIGSSGILLAAVLGLAHAPAWIEAFSMSAEHCLDLGFQSNSLHCASCQKLADFDLADELGEQCQSCCKSGDDDKFSEITKFASAVLEVCECKFGRYPQVAAFVRGEKMKRFPTLKFKHIRGAEPIVKLYSEDGNLAQTLGIEKWDTDTIEEFLADKLL</sequence>
<feature type="domain" description="Selenoprotein F/M" evidence="8">
    <location>
        <begin position="86"/>
        <end position="159"/>
    </location>
</feature>
<dbReference type="SUPFAM" id="SSF52833">
    <property type="entry name" value="Thioredoxin-like"/>
    <property type="match status" value="1"/>
</dbReference>
<protein>
    <recommendedName>
        <fullName evidence="6">Selenoprotein F</fullName>
    </recommendedName>
</protein>
<dbReference type="GO" id="GO:0005788">
    <property type="term" value="C:endoplasmic reticulum lumen"/>
    <property type="evidence" value="ECO:0007669"/>
    <property type="project" value="UniProtKB-SubCell"/>
</dbReference>
<keyword evidence="3 7" id="KW-0732">Signal</keyword>
<evidence type="ECO:0000256" key="7">
    <source>
        <dbReference type="SAM" id="SignalP"/>
    </source>
</evidence>
<dbReference type="Pfam" id="PF08806">
    <property type="entry name" value="Sep15_SelM"/>
    <property type="match status" value="1"/>
</dbReference>
<evidence type="ECO:0000259" key="8">
    <source>
        <dbReference type="Pfam" id="PF08806"/>
    </source>
</evidence>
<dbReference type="InterPro" id="IPR036249">
    <property type="entry name" value="Thioredoxin-like_sf"/>
</dbReference>
<dbReference type="PANTHER" id="PTHR13077:SF6">
    <property type="entry name" value="SELENOPROTEIN F"/>
    <property type="match status" value="1"/>
</dbReference>
<dbReference type="AlphaFoldDB" id="A0A9X6NCJ8"/>
<feature type="chain" id="PRO_5040855431" description="Selenoprotein F" evidence="7">
    <location>
        <begin position="27"/>
        <end position="160"/>
    </location>
</feature>
<keyword evidence="5" id="KW-0712">Selenocysteine</keyword>
<comment type="caution">
    <text evidence="9">The sequence shown here is derived from an EMBL/GenBank/DDBJ whole genome shotgun (WGS) entry which is preliminary data.</text>
</comment>
<evidence type="ECO:0000256" key="2">
    <source>
        <dbReference type="ARBA" id="ARBA00005742"/>
    </source>
</evidence>
<dbReference type="Proteomes" id="UP000192578">
    <property type="component" value="Unassembled WGS sequence"/>
</dbReference>
<dbReference type="InterPro" id="IPR038219">
    <property type="entry name" value="Sep15/SelM_sf"/>
</dbReference>
<comment type="similarity">
    <text evidence="2">Belongs to the selenoprotein M/F family.</text>
</comment>
<dbReference type="Gene3D" id="3.40.30.50">
    <property type="entry name" value="Sep15/SelM thioredoxin-like domain, active-site redox motif"/>
    <property type="match status" value="1"/>
</dbReference>
<dbReference type="InterPro" id="IPR014912">
    <property type="entry name" value="Sep15_SelM_dom"/>
</dbReference>
<dbReference type="PANTHER" id="PTHR13077">
    <property type="entry name" value="SELENOPROTEIN F"/>
    <property type="match status" value="1"/>
</dbReference>